<gene>
    <name evidence="1" type="ORF">BGT96224_A21577</name>
    <name evidence="2" type="ORF">BGT96224V2_LOCUS832</name>
</gene>
<accession>A0A061HMA9</accession>
<reference evidence="1" key="2">
    <citation type="submission" date="2013-01" db="EMBL/GenBank/DDBJ databases">
        <title>The wheat powdery mildew genome reveals unique evolution of an obligate biotroph.</title>
        <authorList>
            <person name="Oberhaensli S."/>
            <person name="Wicker T."/>
            <person name="Keller B."/>
        </authorList>
    </citation>
    <scope>NUCLEOTIDE SEQUENCE</scope>
    <source>
        <strain evidence="1">96224</strain>
    </source>
</reference>
<dbReference type="OrthoDB" id="10307651at2759"/>
<reference evidence="3" key="1">
    <citation type="journal article" date="2013" name="Nat. Genet.">
        <title>The wheat powdery mildew genome shows the unique evolution of an obligate biotroph.</title>
        <authorList>
            <person name="Wicker T."/>
            <person name="Oberhaensli S."/>
            <person name="Parlange F."/>
            <person name="Buchmann J.P."/>
            <person name="Shatalina M."/>
            <person name="Roffler S."/>
            <person name="Ben-David R."/>
            <person name="Dolezel J."/>
            <person name="Simkova H."/>
            <person name="Schulze-Lefert P."/>
            <person name="Spanu P.D."/>
            <person name="Bruggmann R."/>
            <person name="Amselem J."/>
            <person name="Quesneville H."/>
            <person name="Ver Loren van Themaat E."/>
            <person name="Paape T."/>
            <person name="Shimizu K.K."/>
            <person name="Keller B."/>
        </authorList>
    </citation>
    <scope>NUCLEOTIDE SEQUENCE [LARGE SCALE GENOMIC DNA]</scope>
    <source>
        <strain evidence="3">96224</strain>
    </source>
</reference>
<reference evidence="2" key="3">
    <citation type="submission" date="2018-07" db="EMBL/GenBank/DDBJ databases">
        <authorList>
            <person name="Quirk P.G."/>
            <person name="Krulwich T.A."/>
        </authorList>
    </citation>
    <scope>NUCLEOTIDE SEQUENCE</scope>
    <source>
        <strain evidence="2">96224</strain>
    </source>
</reference>
<feature type="non-terminal residue" evidence="2">
    <location>
        <position position="311"/>
    </location>
</feature>
<dbReference type="HOGENOM" id="CLU_056196_3_1_1"/>
<dbReference type="AlphaFoldDB" id="A0A061HMA9"/>
<evidence type="ECO:0000313" key="2">
    <source>
        <dbReference type="EMBL" id="SUZ07792.1"/>
    </source>
</evidence>
<evidence type="ECO:0000313" key="1">
    <source>
        <dbReference type="EMBL" id="EPQ66895.1"/>
    </source>
</evidence>
<dbReference type="Proteomes" id="UP000053110">
    <property type="component" value="Unassembled WGS sequence"/>
</dbReference>
<proteinExistence type="predicted"/>
<evidence type="ECO:0000313" key="3">
    <source>
        <dbReference type="Proteomes" id="UP000053110"/>
    </source>
</evidence>
<protein>
    <submittedName>
        <fullName evidence="2">BgtA-21577</fullName>
    </submittedName>
</protein>
<organism evidence="2">
    <name type="scientific">Blumeria graminis f. sp. tritici 96224</name>
    <dbReference type="NCBI Taxonomy" id="1268274"/>
    <lineage>
        <taxon>Eukaryota</taxon>
        <taxon>Fungi</taxon>
        <taxon>Dikarya</taxon>
        <taxon>Ascomycota</taxon>
        <taxon>Pezizomycotina</taxon>
        <taxon>Leotiomycetes</taxon>
        <taxon>Erysiphales</taxon>
        <taxon>Erysiphaceae</taxon>
        <taxon>Blumeria</taxon>
    </lineage>
</organism>
<name>A0A061HMA9_BLUGR</name>
<dbReference type="EMBL" id="KE374632">
    <property type="protein sequence ID" value="EPQ66895.1"/>
    <property type="molecule type" value="Genomic_DNA"/>
</dbReference>
<sequence length="311" mass="35392">MNCILAFLLLTGDQTKENNRLATMPLSGHQDYYRMYAPNEMRHFRGVEAGSDVILAKSQIRGPGTHMAVYCSPSKSLRYIAEYISKGADHLDELSAYGSHHPNSREIKCLTYIRQELKISSGTKLIPIKKFLRVQDCSKSTIYSLAFQNNFCIQDIKGQILTPCRRNHRRIGVDNLFLMSDVVMGRRFILKIEANGLHTALAWYQGYLNIFQKGKLDTTWHPMIQSVPKIDNYYRITEFIANSFVEIGSIKSALTQDEITIISTSTDDQRLKSSNYPAEESHIKEQLQILSQKALRLNESPAHGLIGPFIE</sequence>
<dbReference type="EMBL" id="UIGY01000001">
    <property type="protein sequence ID" value="SUZ07792.1"/>
    <property type="molecule type" value="Genomic_DNA"/>
</dbReference>